<reference evidence="3" key="1">
    <citation type="journal article" date="2020" name="Stud. Mycol.">
        <title>101 Dothideomycetes genomes: a test case for predicting lifestyles and emergence of pathogens.</title>
        <authorList>
            <person name="Haridas S."/>
            <person name="Albert R."/>
            <person name="Binder M."/>
            <person name="Bloem J."/>
            <person name="Labutti K."/>
            <person name="Salamov A."/>
            <person name="Andreopoulos B."/>
            <person name="Baker S."/>
            <person name="Barry K."/>
            <person name="Bills G."/>
            <person name="Bluhm B."/>
            <person name="Cannon C."/>
            <person name="Castanera R."/>
            <person name="Culley D."/>
            <person name="Daum C."/>
            <person name="Ezra D."/>
            <person name="Gonzalez J."/>
            <person name="Henrissat B."/>
            <person name="Kuo A."/>
            <person name="Liang C."/>
            <person name="Lipzen A."/>
            <person name="Lutzoni F."/>
            <person name="Magnuson J."/>
            <person name="Mondo S."/>
            <person name="Nolan M."/>
            <person name="Ohm R."/>
            <person name="Pangilinan J."/>
            <person name="Park H.-J."/>
            <person name="Ramirez L."/>
            <person name="Alfaro M."/>
            <person name="Sun H."/>
            <person name="Tritt A."/>
            <person name="Yoshinaga Y."/>
            <person name="Zwiers L.-H."/>
            <person name="Turgeon B."/>
            <person name="Goodwin S."/>
            <person name="Spatafora J."/>
            <person name="Crous P."/>
            <person name="Grigoriev I."/>
        </authorList>
    </citation>
    <scope>NUCLEOTIDE SEQUENCE</scope>
    <source>
        <strain evidence="3">CBS 122367</strain>
    </source>
</reference>
<comment type="similarity">
    <text evidence="1">Belongs to the short-chain dehydrogenases/reductases (SDR) family.</text>
</comment>
<protein>
    <submittedName>
        <fullName evidence="3">NAD(P)-binding protein</fullName>
    </submittedName>
</protein>
<dbReference type="Gene3D" id="3.40.50.720">
    <property type="entry name" value="NAD(P)-binding Rossmann-like Domain"/>
    <property type="match status" value="1"/>
</dbReference>
<dbReference type="InterPro" id="IPR002347">
    <property type="entry name" value="SDR_fam"/>
</dbReference>
<evidence type="ECO:0000313" key="4">
    <source>
        <dbReference type="Proteomes" id="UP000799291"/>
    </source>
</evidence>
<keyword evidence="4" id="KW-1185">Reference proteome</keyword>
<dbReference type="SUPFAM" id="SSF51735">
    <property type="entry name" value="NAD(P)-binding Rossmann-fold domains"/>
    <property type="match status" value="1"/>
</dbReference>
<dbReference type="AlphaFoldDB" id="A0A6G1IF22"/>
<evidence type="ECO:0000256" key="2">
    <source>
        <dbReference type="ARBA" id="ARBA00023002"/>
    </source>
</evidence>
<dbReference type="PANTHER" id="PTHR24320:SF281">
    <property type="entry name" value="SHORT CHAIN DEHYDROGENASE_REDUCTASE FAMILY PROTEIN (AFU_ORTHOLOGUE AFUA_5G14310)"/>
    <property type="match status" value="1"/>
</dbReference>
<dbReference type="EMBL" id="MU005634">
    <property type="protein sequence ID" value="KAF2676499.1"/>
    <property type="molecule type" value="Genomic_DNA"/>
</dbReference>
<name>A0A6G1IF22_9PLEO</name>
<dbReference type="PANTHER" id="PTHR24320">
    <property type="entry name" value="RETINOL DEHYDROGENASE"/>
    <property type="match status" value="1"/>
</dbReference>
<dbReference type="Pfam" id="PF00106">
    <property type="entry name" value="adh_short"/>
    <property type="match status" value="1"/>
</dbReference>
<gene>
    <name evidence="3" type="ORF">K458DRAFT_447505</name>
</gene>
<dbReference type="OrthoDB" id="191139at2759"/>
<sequence length="247" mass="27417">MQSVLHKVNGPKKIHPKNLNGRVAVVTGGTLGIGYEVTRSLALAGVKVIMVNRKEEQGNDAIEKIKQEGGEAEVDVSWTHCDMGNLKEVQEVFSGSRKELDRLEFHVLSVGINTNQYGQKSDGIDRHFGVNWLDQFYMSKLDASPKPRVVFLSSEMQRTAPSNYGLRGRVIKPNGHKIYTASWKDAYPGILGKILSSAMLLIAENPEQGSYRTTRQRDALGAALWGLSERLVKEKLGDAALINWNQE</sequence>
<organism evidence="3 4">
    <name type="scientific">Lentithecium fluviatile CBS 122367</name>
    <dbReference type="NCBI Taxonomy" id="1168545"/>
    <lineage>
        <taxon>Eukaryota</taxon>
        <taxon>Fungi</taxon>
        <taxon>Dikarya</taxon>
        <taxon>Ascomycota</taxon>
        <taxon>Pezizomycotina</taxon>
        <taxon>Dothideomycetes</taxon>
        <taxon>Pleosporomycetidae</taxon>
        <taxon>Pleosporales</taxon>
        <taxon>Massarineae</taxon>
        <taxon>Lentitheciaceae</taxon>
        <taxon>Lentithecium</taxon>
    </lineage>
</organism>
<accession>A0A6G1IF22</accession>
<dbReference type="InterPro" id="IPR036291">
    <property type="entry name" value="NAD(P)-bd_dom_sf"/>
</dbReference>
<evidence type="ECO:0000313" key="3">
    <source>
        <dbReference type="EMBL" id="KAF2676499.1"/>
    </source>
</evidence>
<dbReference type="Proteomes" id="UP000799291">
    <property type="component" value="Unassembled WGS sequence"/>
</dbReference>
<evidence type="ECO:0000256" key="1">
    <source>
        <dbReference type="ARBA" id="ARBA00006484"/>
    </source>
</evidence>
<proteinExistence type="inferred from homology"/>
<keyword evidence="2" id="KW-0560">Oxidoreductase</keyword>
<dbReference type="GO" id="GO:0016491">
    <property type="term" value="F:oxidoreductase activity"/>
    <property type="evidence" value="ECO:0007669"/>
    <property type="project" value="UniProtKB-KW"/>
</dbReference>